<dbReference type="Gene3D" id="3.40.50.1820">
    <property type="entry name" value="alpha/beta hydrolase"/>
    <property type="match status" value="1"/>
</dbReference>
<reference evidence="4" key="1">
    <citation type="journal article" date="2019" name="Int. J. Syst. Evol. Microbiol.">
        <title>The Global Catalogue of Microorganisms (GCM) 10K type strain sequencing project: providing services to taxonomists for standard genome sequencing and annotation.</title>
        <authorList>
            <consortium name="The Broad Institute Genomics Platform"/>
            <consortium name="The Broad Institute Genome Sequencing Center for Infectious Disease"/>
            <person name="Wu L."/>
            <person name="Ma J."/>
        </authorList>
    </citation>
    <scope>NUCLEOTIDE SEQUENCE [LARGE SCALE GENOMIC DNA]</scope>
    <source>
        <strain evidence="4">KCTC 19466</strain>
    </source>
</reference>
<feature type="domain" description="Peptidase S9 prolyl oligopeptidase catalytic" evidence="2">
    <location>
        <begin position="88"/>
        <end position="216"/>
    </location>
</feature>
<dbReference type="InterPro" id="IPR029058">
    <property type="entry name" value="AB_hydrolase_fold"/>
</dbReference>
<comment type="caution">
    <text evidence="3">The sequence shown here is derived from an EMBL/GenBank/DDBJ whole genome shotgun (WGS) entry which is preliminary data.</text>
</comment>
<dbReference type="InterPro" id="IPR050300">
    <property type="entry name" value="GDXG_lipolytic_enzyme"/>
</dbReference>
<proteinExistence type="predicted"/>
<keyword evidence="4" id="KW-1185">Reference proteome</keyword>
<gene>
    <name evidence="3" type="ORF">GCM10008096_13150</name>
</gene>
<dbReference type="Pfam" id="PF00326">
    <property type="entry name" value="Peptidase_S9"/>
    <property type="match status" value="1"/>
</dbReference>
<evidence type="ECO:0000259" key="2">
    <source>
        <dbReference type="Pfam" id="PF00326"/>
    </source>
</evidence>
<evidence type="ECO:0000256" key="1">
    <source>
        <dbReference type="ARBA" id="ARBA00022801"/>
    </source>
</evidence>
<evidence type="ECO:0000313" key="4">
    <source>
        <dbReference type="Proteomes" id="UP000642819"/>
    </source>
</evidence>
<dbReference type="EMBL" id="BMXK01000005">
    <property type="protein sequence ID" value="GHD04983.1"/>
    <property type="molecule type" value="Genomic_DNA"/>
</dbReference>
<dbReference type="SUPFAM" id="SSF53474">
    <property type="entry name" value="alpha/beta-Hydrolases"/>
    <property type="match status" value="1"/>
</dbReference>
<accession>A0ABQ3GHR8</accession>
<name>A0ABQ3GHR8_9MICC</name>
<dbReference type="RefSeq" id="WP_189349345.1">
    <property type="nucleotide sequence ID" value="NZ_BMXK01000005.1"/>
</dbReference>
<organism evidence="3 4">
    <name type="scientific">Zhihengliuella salsuginis</name>
    <dbReference type="NCBI Taxonomy" id="578222"/>
    <lineage>
        <taxon>Bacteria</taxon>
        <taxon>Bacillati</taxon>
        <taxon>Actinomycetota</taxon>
        <taxon>Actinomycetes</taxon>
        <taxon>Micrococcales</taxon>
        <taxon>Micrococcaceae</taxon>
        <taxon>Zhihengliuella</taxon>
    </lineage>
</organism>
<dbReference type="PANTHER" id="PTHR48081">
    <property type="entry name" value="AB HYDROLASE SUPERFAMILY PROTEIN C4A8.06C"/>
    <property type="match status" value="1"/>
</dbReference>
<keyword evidence="1" id="KW-0378">Hydrolase</keyword>
<sequence>MDAPTPRKTAYGDHPDQFVRFDPAPGVPHGTVLLVHGGYWRRRHTLELMEPLGSHFRAAGWSTCNVEYRRGPGSPWPQPLRDVRDAAATARGLEDRGPLVAVGHSVGGQLALLAGTPVDAVVALAPVTDAGRTYRERLGDDAAQEYFGTTPDRDDKLYARASPIAQSPPAAPALIVHGWNDVRVPAIHTVDYAVTADRAGGRIDVVLTHDLDHLAAIDPARLPWPAALDWMGRFTAPPPARTTRGAEKECGA</sequence>
<protein>
    <submittedName>
        <fullName evidence="3">Lipase/esterase</fullName>
    </submittedName>
</protein>
<evidence type="ECO:0000313" key="3">
    <source>
        <dbReference type="EMBL" id="GHD04983.1"/>
    </source>
</evidence>
<dbReference type="InterPro" id="IPR001375">
    <property type="entry name" value="Peptidase_S9_cat"/>
</dbReference>
<dbReference type="Proteomes" id="UP000642819">
    <property type="component" value="Unassembled WGS sequence"/>
</dbReference>